<proteinExistence type="inferred from homology"/>
<gene>
    <name evidence="9" type="ORF">SAMN02745213_01739</name>
</gene>
<feature type="chain" id="PRO_5013386864" evidence="8">
    <location>
        <begin position="25"/>
        <end position="191"/>
    </location>
</feature>
<dbReference type="GO" id="GO:0009279">
    <property type="term" value="C:cell outer membrane"/>
    <property type="evidence" value="ECO:0007669"/>
    <property type="project" value="UniProtKB-SubCell"/>
</dbReference>
<dbReference type="SUPFAM" id="SSF56925">
    <property type="entry name" value="OMPA-like"/>
    <property type="match status" value="1"/>
</dbReference>
<keyword evidence="6" id="KW-0998">Cell outer membrane</keyword>
<evidence type="ECO:0000256" key="3">
    <source>
        <dbReference type="ARBA" id="ARBA00022679"/>
    </source>
</evidence>
<feature type="signal peptide" evidence="8">
    <location>
        <begin position="1"/>
        <end position="24"/>
    </location>
</feature>
<dbReference type="EMBL" id="FUXX01000033">
    <property type="protein sequence ID" value="SKA66013.1"/>
    <property type="molecule type" value="Genomic_DNA"/>
</dbReference>
<organism evidence="9 10">
    <name type="scientific">Succinivibrio dextrinosolvens DSM 3072</name>
    <dbReference type="NCBI Taxonomy" id="1123324"/>
    <lineage>
        <taxon>Bacteria</taxon>
        <taxon>Pseudomonadati</taxon>
        <taxon>Pseudomonadota</taxon>
        <taxon>Gammaproteobacteria</taxon>
        <taxon>Aeromonadales</taxon>
        <taxon>Succinivibrionaceae</taxon>
        <taxon>Succinivibrio</taxon>
    </lineage>
</organism>
<protein>
    <submittedName>
        <fullName evidence="9">Palmitoyl transferase</fullName>
    </submittedName>
</protein>
<evidence type="ECO:0000256" key="7">
    <source>
        <dbReference type="ARBA" id="ARBA00023315"/>
    </source>
</evidence>
<dbReference type="InterPro" id="IPR011250">
    <property type="entry name" value="OMP/PagP_B-barrel"/>
</dbReference>
<evidence type="ECO:0000256" key="4">
    <source>
        <dbReference type="ARBA" id="ARBA00022729"/>
    </source>
</evidence>
<dbReference type="InterPro" id="IPR009746">
    <property type="entry name" value="LipidA_acyl_PagP"/>
</dbReference>
<comment type="subcellular location">
    <subcellularLocation>
        <location evidence="1">Cell outer membrane</location>
    </subcellularLocation>
</comment>
<evidence type="ECO:0000256" key="1">
    <source>
        <dbReference type="ARBA" id="ARBA00004442"/>
    </source>
</evidence>
<dbReference type="GO" id="GO:0016746">
    <property type="term" value="F:acyltransferase activity"/>
    <property type="evidence" value="ECO:0007669"/>
    <property type="project" value="UniProtKB-KW"/>
</dbReference>
<evidence type="ECO:0000313" key="10">
    <source>
        <dbReference type="Proteomes" id="UP000242432"/>
    </source>
</evidence>
<dbReference type="Pfam" id="PF07017">
    <property type="entry name" value="PagP"/>
    <property type="match status" value="1"/>
</dbReference>
<evidence type="ECO:0000256" key="8">
    <source>
        <dbReference type="SAM" id="SignalP"/>
    </source>
</evidence>
<name>A0A1T4VM38_9GAMM</name>
<evidence type="ECO:0000256" key="2">
    <source>
        <dbReference type="ARBA" id="ARBA00006368"/>
    </source>
</evidence>
<evidence type="ECO:0000256" key="6">
    <source>
        <dbReference type="ARBA" id="ARBA00023237"/>
    </source>
</evidence>
<dbReference type="Gene3D" id="2.40.160.20">
    <property type="match status" value="1"/>
</dbReference>
<comment type="similarity">
    <text evidence="2">Belongs to the lipid A palmitoyltransferase family.</text>
</comment>
<keyword evidence="3 9" id="KW-0808">Transferase</keyword>
<dbReference type="Proteomes" id="UP000242432">
    <property type="component" value="Unassembled WGS sequence"/>
</dbReference>
<keyword evidence="4 8" id="KW-0732">Signal</keyword>
<dbReference type="NCBIfam" id="NF008271">
    <property type="entry name" value="PRK11045.1"/>
    <property type="match status" value="1"/>
</dbReference>
<dbReference type="RefSeq" id="WP_078929119.1">
    <property type="nucleotide sequence ID" value="NZ_FUXX01000033.1"/>
</dbReference>
<reference evidence="10" key="1">
    <citation type="submission" date="2017-02" db="EMBL/GenBank/DDBJ databases">
        <authorList>
            <person name="Varghese N."/>
            <person name="Submissions S."/>
        </authorList>
    </citation>
    <scope>NUCLEOTIDE SEQUENCE [LARGE SCALE GENOMIC DNA]</scope>
    <source>
        <strain evidence="10">DSM 3072</strain>
    </source>
</reference>
<keyword evidence="7" id="KW-0012">Acyltransferase</keyword>
<keyword evidence="5" id="KW-0472">Membrane</keyword>
<accession>A0A1T4VM38</accession>
<dbReference type="AlphaFoldDB" id="A0A1T4VM38"/>
<evidence type="ECO:0000313" key="9">
    <source>
        <dbReference type="EMBL" id="SKA66013.1"/>
    </source>
</evidence>
<keyword evidence="10" id="KW-1185">Reference proteome</keyword>
<sequence>MTNIKKIISATALTSLLSSVPAEATVFGEYIESAYNFVCNDIKSIVDEHDYDVYAPLHAWHNRYTYDHEHTSRYNEDSFGFGLGISHTLEDGDWSGLYAMGFEDSNYHLETFFGYGYQWNWTFGDEDQWRAGIGYTMGLTQRHEYKYIPVPLALPLFGVGYRGLNLQAAYVPGVHNNGNVLFIFARYQFSL</sequence>
<evidence type="ECO:0000256" key="5">
    <source>
        <dbReference type="ARBA" id="ARBA00023136"/>
    </source>
</evidence>